<evidence type="ECO:0000256" key="5">
    <source>
        <dbReference type="ARBA" id="ARBA00038253"/>
    </source>
</evidence>
<dbReference type="EMBL" id="JAFBEE010000008">
    <property type="protein sequence ID" value="MBM7614954.1"/>
    <property type="molecule type" value="Genomic_DNA"/>
</dbReference>
<dbReference type="PROSITE" id="PS50005">
    <property type="entry name" value="TPR"/>
    <property type="match status" value="1"/>
</dbReference>
<accession>A0ABS2NPT6</accession>
<dbReference type="SUPFAM" id="SSF47413">
    <property type="entry name" value="lambda repressor-like DNA-binding domains"/>
    <property type="match status" value="1"/>
</dbReference>
<dbReference type="SMART" id="SM00530">
    <property type="entry name" value="HTH_XRE"/>
    <property type="match status" value="1"/>
</dbReference>
<comment type="subcellular location">
    <subcellularLocation>
        <location evidence="1">Cytoplasm</location>
    </subcellularLocation>
</comment>
<evidence type="ECO:0000256" key="4">
    <source>
        <dbReference type="ARBA" id="ARBA00022803"/>
    </source>
</evidence>
<keyword evidence="2" id="KW-0963">Cytoplasm</keyword>
<gene>
    <name evidence="8" type="ORF">JOC73_001516</name>
</gene>
<dbReference type="InterPro" id="IPR010982">
    <property type="entry name" value="Lambda_DNA-bd_dom_sf"/>
</dbReference>
<comment type="similarity">
    <text evidence="5">Belongs to the Rap family.</text>
</comment>
<dbReference type="PROSITE" id="PS50943">
    <property type="entry name" value="HTH_CROC1"/>
    <property type="match status" value="1"/>
</dbReference>
<dbReference type="InterPro" id="IPR051476">
    <property type="entry name" value="Bac_ResReg_Asp_Phosphatase"/>
</dbReference>
<reference evidence="8 9" key="1">
    <citation type="submission" date="2021-01" db="EMBL/GenBank/DDBJ databases">
        <title>Genomic Encyclopedia of Type Strains, Phase IV (KMG-IV): sequencing the most valuable type-strain genomes for metagenomic binning, comparative biology and taxonomic classification.</title>
        <authorList>
            <person name="Goeker M."/>
        </authorList>
    </citation>
    <scope>NUCLEOTIDE SEQUENCE [LARGE SCALE GENOMIC DNA]</scope>
    <source>
        <strain evidence="8 9">DSM 25890</strain>
    </source>
</reference>
<dbReference type="RefSeq" id="WP_204401664.1">
    <property type="nucleotide sequence ID" value="NZ_JAFBEE010000008.1"/>
</dbReference>
<dbReference type="PANTHER" id="PTHR46630">
    <property type="entry name" value="TETRATRICOPEPTIDE REPEAT PROTEIN 29"/>
    <property type="match status" value="1"/>
</dbReference>
<sequence>MKEILSAGEKIRKLRTAIGLSQEELTENVVSKSLISMIEQGKRSLTLQTAEIIAQCLNRYYHKMGQDITAEYLMETEEDSIREEIAKDLDHLRRAINSRRADETLVQNTFEKVMNLTQKWKLEEEYAELKILRGNFYYDNYQYQYALKDYLDVMDHSTKVREYGQIARVYNLLGSTYQMQMLLENAIAHYQKGFDTAMFYSTDNQDKIKAQTMFNQIVCYKRLKRYDVALTHIDLFRNLKWDDPEFKIYIKQITLIEANIYRDIENWRKAEETYKSLLDEAKRLDAETLYLLYENYGLLHRNQGHKTKALKYFEKAFKLKDEVSLNYLPELYLYQSTCYNIEEEYEEMATLLEQGLKLADMISVKHMMIKVRLAYVEVFIKLKDYNSALQQLNSVEKLVFRGVAKPLLYDLYSYYIEVYNGLGSYTEATEYAVKIRQIKHLSY</sequence>
<dbReference type="Proteomes" id="UP001314796">
    <property type="component" value="Unassembled WGS sequence"/>
</dbReference>
<organism evidence="8 9">
    <name type="scientific">Alkaliphilus hydrothermalis</name>
    <dbReference type="NCBI Taxonomy" id="1482730"/>
    <lineage>
        <taxon>Bacteria</taxon>
        <taxon>Bacillati</taxon>
        <taxon>Bacillota</taxon>
        <taxon>Clostridia</taxon>
        <taxon>Peptostreptococcales</taxon>
        <taxon>Natronincolaceae</taxon>
        <taxon>Alkaliphilus</taxon>
    </lineage>
</organism>
<keyword evidence="4 6" id="KW-0802">TPR repeat</keyword>
<dbReference type="InterPro" id="IPR001387">
    <property type="entry name" value="Cro/C1-type_HTH"/>
</dbReference>
<evidence type="ECO:0000256" key="3">
    <source>
        <dbReference type="ARBA" id="ARBA00022737"/>
    </source>
</evidence>
<dbReference type="PANTHER" id="PTHR46630:SF1">
    <property type="entry name" value="TETRATRICOPEPTIDE REPEAT PROTEIN 29"/>
    <property type="match status" value="1"/>
</dbReference>
<dbReference type="Gene3D" id="1.10.260.40">
    <property type="entry name" value="lambda repressor-like DNA-binding domains"/>
    <property type="match status" value="1"/>
</dbReference>
<evidence type="ECO:0000259" key="7">
    <source>
        <dbReference type="PROSITE" id="PS50943"/>
    </source>
</evidence>
<dbReference type="InterPro" id="IPR019734">
    <property type="entry name" value="TPR_rpt"/>
</dbReference>
<keyword evidence="9" id="KW-1185">Reference proteome</keyword>
<proteinExistence type="inferred from homology"/>
<feature type="repeat" description="TPR" evidence="6">
    <location>
        <begin position="290"/>
        <end position="323"/>
    </location>
</feature>
<dbReference type="Gene3D" id="1.25.40.10">
    <property type="entry name" value="Tetratricopeptide repeat domain"/>
    <property type="match status" value="2"/>
</dbReference>
<name>A0ABS2NPT6_9FIRM</name>
<evidence type="ECO:0000256" key="6">
    <source>
        <dbReference type="PROSITE-ProRule" id="PRU00339"/>
    </source>
</evidence>
<dbReference type="Pfam" id="PF01381">
    <property type="entry name" value="HTH_3"/>
    <property type="match status" value="1"/>
</dbReference>
<dbReference type="InterPro" id="IPR011990">
    <property type="entry name" value="TPR-like_helical_dom_sf"/>
</dbReference>
<dbReference type="CDD" id="cd00093">
    <property type="entry name" value="HTH_XRE"/>
    <property type="match status" value="1"/>
</dbReference>
<dbReference type="SMART" id="SM00028">
    <property type="entry name" value="TPR"/>
    <property type="match status" value="4"/>
</dbReference>
<evidence type="ECO:0000256" key="2">
    <source>
        <dbReference type="ARBA" id="ARBA00022490"/>
    </source>
</evidence>
<keyword evidence="3" id="KW-0677">Repeat</keyword>
<dbReference type="SUPFAM" id="SSF48452">
    <property type="entry name" value="TPR-like"/>
    <property type="match status" value="2"/>
</dbReference>
<protein>
    <submittedName>
        <fullName evidence="8">Tetratricopeptide (TPR) repeat protein</fullName>
    </submittedName>
</protein>
<evidence type="ECO:0000313" key="8">
    <source>
        <dbReference type="EMBL" id="MBM7614954.1"/>
    </source>
</evidence>
<evidence type="ECO:0000256" key="1">
    <source>
        <dbReference type="ARBA" id="ARBA00004496"/>
    </source>
</evidence>
<comment type="caution">
    <text evidence="8">The sequence shown here is derived from an EMBL/GenBank/DDBJ whole genome shotgun (WGS) entry which is preliminary data.</text>
</comment>
<feature type="domain" description="HTH cro/C1-type" evidence="7">
    <location>
        <begin position="11"/>
        <end position="58"/>
    </location>
</feature>
<evidence type="ECO:0000313" key="9">
    <source>
        <dbReference type="Proteomes" id="UP001314796"/>
    </source>
</evidence>